<keyword evidence="4 5" id="KW-0949">S-adenosyl-L-methionine</keyword>
<dbReference type="SUPFAM" id="SSF53335">
    <property type="entry name" value="S-adenosyl-L-methionine-dependent methyltransferases"/>
    <property type="match status" value="1"/>
</dbReference>
<dbReference type="AlphaFoldDB" id="A0A2V3U9T9"/>
<proteinExistence type="inferred from homology"/>
<comment type="caution">
    <text evidence="7">The sequence shown here is derived from an EMBL/GenBank/DDBJ whole genome shotgun (WGS) entry which is preliminary data.</text>
</comment>
<comment type="similarity">
    <text evidence="5">Belongs to the methyltransferase superfamily. UbiG/COQ3 family.</text>
</comment>
<dbReference type="EC" id="2.1.1.64" evidence="5"/>
<comment type="caution">
    <text evidence="5">Lacks conserved residue(s) required for the propagation of feature annotation.</text>
</comment>
<keyword evidence="1 5" id="KW-0489">Methyltransferase</keyword>
<dbReference type="Pfam" id="PF13489">
    <property type="entry name" value="Methyltransf_23"/>
    <property type="match status" value="1"/>
</dbReference>
<evidence type="ECO:0000313" key="8">
    <source>
        <dbReference type="Proteomes" id="UP000248021"/>
    </source>
</evidence>
<feature type="binding site" evidence="5">
    <location>
        <position position="147"/>
    </location>
    <ligand>
        <name>S-adenosyl-L-methionine</name>
        <dbReference type="ChEBI" id="CHEBI:59789"/>
    </ligand>
</feature>
<feature type="binding site" evidence="5">
    <location>
        <position position="83"/>
    </location>
    <ligand>
        <name>S-adenosyl-L-methionine</name>
        <dbReference type="ChEBI" id="CHEBI:59789"/>
    </ligand>
</feature>
<evidence type="ECO:0000256" key="5">
    <source>
        <dbReference type="HAMAP-Rule" id="MF_00472"/>
    </source>
</evidence>
<dbReference type="NCBIfam" id="TIGR01983">
    <property type="entry name" value="UbiG"/>
    <property type="match status" value="1"/>
</dbReference>
<dbReference type="UniPathway" id="UPA00232"/>
<organism evidence="7 8">
    <name type="scientific">Chelatococcus asaccharovorans</name>
    <dbReference type="NCBI Taxonomy" id="28210"/>
    <lineage>
        <taxon>Bacteria</taxon>
        <taxon>Pseudomonadati</taxon>
        <taxon>Pseudomonadota</taxon>
        <taxon>Alphaproteobacteria</taxon>
        <taxon>Hyphomicrobiales</taxon>
        <taxon>Chelatococcaceae</taxon>
        <taxon>Chelatococcus</taxon>
    </lineage>
</organism>
<dbReference type="Proteomes" id="UP000248021">
    <property type="component" value="Unassembled WGS sequence"/>
</dbReference>
<protein>
    <recommendedName>
        <fullName evidence="5">Ubiquinone biosynthesis O-methyltransferase</fullName>
    </recommendedName>
    <alternativeName>
        <fullName evidence="5">2-polyprenyl-6-hydroxyphenol methylase</fullName>
        <ecNumber evidence="5">2.1.1.222</ecNumber>
    </alternativeName>
    <alternativeName>
        <fullName evidence="5">3-demethylubiquinone 3-O-methyltransferase</fullName>
        <ecNumber evidence="5">2.1.1.64</ecNumber>
    </alternativeName>
</protein>
<gene>
    <name evidence="5" type="primary">ubiG</name>
    <name evidence="7" type="ORF">C7450_104295</name>
</gene>
<sequence>MIAPRDEAPKDAAAQAGQTVDPAEVARFDKLADSWWDPNGPMRPLHQINPLRLAYIRDAVAAHFGRSIRAPKPLSGLALLDIGAGGGLLAEPLARLGADVTGLEPAAGMAAAARRHAEESGLSIDYRTETIEAVAARGERFDVVTAMEVVEHVADVAVFVKAACAVAGQDGIVILSTLNRTLRSFALAIVGAEYLLRWLPRGTHDWEKFVTPDELTEAVAAAGFTVNDRKGVVYNPLSASWRLSGDLGVNYMLTATR</sequence>
<reference evidence="7 8" key="1">
    <citation type="submission" date="2018-05" db="EMBL/GenBank/DDBJ databases">
        <title>Genomic Encyclopedia of Type Strains, Phase IV (KMG-IV): sequencing the most valuable type-strain genomes for metagenomic binning, comparative biology and taxonomic classification.</title>
        <authorList>
            <person name="Goeker M."/>
        </authorList>
    </citation>
    <scope>NUCLEOTIDE SEQUENCE [LARGE SCALE GENOMIC DNA]</scope>
    <source>
        <strain evidence="7 8">DSM 6462</strain>
    </source>
</reference>
<evidence type="ECO:0000256" key="1">
    <source>
        <dbReference type="ARBA" id="ARBA00022603"/>
    </source>
</evidence>
<evidence type="ECO:0000256" key="2">
    <source>
        <dbReference type="ARBA" id="ARBA00022679"/>
    </source>
</evidence>
<evidence type="ECO:0000256" key="6">
    <source>
        <dbReference type="SAM" id="MobiDB-lite"/>
    </source>
</evidence>
<accession>A0A2V3U9T9</accession>
<dbReference type="PANTHER" id="PTHR43464:SF19">
    <property type="entry name" value="UBIQUINONE BIOSYNTHESIS O-METHYLTRANSFERASE, MITOCHONDRIAL"/>
    <property type="match status" value="1"/>
</dbReference>
<dbReference type="PANTHER" id="PTHR43464">
    <property type="entry name" value="METHYLTRANSFERASE"/>
    <property type="match status" value="1"/>
</dbReference>
<dbReference type="EC" id="2.1.1.222" evidence="5"/>
<comment type="catalytic activity">
    <reaction evidence="5">
        <text>a 3-demethylubiquinol + S-adenosyl-L-methionine = a ubiquinol + S-adenosyl-L-homocysteine + H(+)</text>
        <dbReference type="Rhea" id="RHEA:44380"/>
        <dbReference type="Rhea" id="RHEA-COMP:9566"/>
        <dbReference type="Rhea" id="RHEA-COMP:10914"/>
        <dbReference type="ChEBI" id="CHEBI:15378"/>
        <dbReference type="ChEBI" id="CHEBI:17976"/>
        <dbReference type="ChEBI" id="CHEBI:57856"/>
        <dbReference type="ChEBI" id="CHEBI:59789"/>
        <dbReference type="ChEBI" id="CHEBI:84422"/>
        <dbReference type="EC" id="2.1.1.64"/>
    </reaction>
</comment>
<comment type="pathway">
    <text evidence="5">Cofactor biosynthesis; ubiquinone biosynthesis.</text>
</comment>
<evidence type="ECO:0000256" key="3">
    <source>
        <dbReference type="ARBA" id="ARBA00022688"/>
    </source>
</evidence>
<dbReference type="EMBL" id="QJJK01000004">
    <property type="protein sequence ID" value="PXW60243.1"/>
    <property type="molecule type" value="Genomic_DNA"/>
</dbReference>
<dbReference type="Gene3D" id="3.40.50.150">
    <property type="entry name" value="Vaccinia Virus protein VP39"/>
    <property type="match status" value="1"/>
</dbReference>
<dbReference type="GO" id="GO:0032259">
    <property type="term" value="P:methylation"/>
    <property type="evidence" value="ECO:0007669"/>
    <property type="project" value="UniProtKB-KW"/>
</dbReference>
<keyword evidence="8" id="KW-1185">Reference proteome</keyword>
<keyword evidence="7" id="KW-0830">Ubiquinone</keyword>
<comment type="function">
    <text evidence="5">O-methyltransferase that catalyzes the 2 O-methylation steps in the ubiquinone biosynthetic pathway.</text>
</comment>
<dbReference type="OrthoDB" id="9801538at2"/>
<feature type="compositionally biased region" description="Basic and acidic residues" evidence="6">
    <location>
        <begin position="1"/>
        <end position="10"/>
    </location>
</feature>
<dbReference type="HAMAP" id="MF_00472">
    <property type="entry name" value="UbiG"/>
    <property type="match status" value="1"/>
</dbReference>
<feature type="binding site" evidence="5">
    <location>
        <position position="52"/>
    </location>
    <ligand>
        <name>S-adenosyl-L-methionine</name>
        <dbReference type="ChEBI" id="CHEBI:59789"/>
    </ligand>
</feature>
<keyword evidence="3 5" id="KW-0831">Ubiquinone biosynthesis</keyword>
<dbReference type="InterPro" id="IPR029063">
    <property type="entry name" value="SAM-dependent_MTases_sf"/>
</dbReference>
<dbReference type="RefSeq" id="WP_110374576.1">
    <property type="nucleotide sequence ID" value="NZ_CAKNFM010000006.1"/>
</dbReference>
<evidence type="ECO:0000313" key="7">
    <source>
        <dbReference type="EMBL" id="PXW60243.1"/>
    </source>
</evidence>
<dbReference type="InterPro" id="IPR010233">
    <property type="entry name" value="UbiG_MeTrfase"/>
</dbReference>
<dbReference type="GO" id="GO:0010420">
    <property type="term" value="F:polyprenyldihydroxybenzoate methyltransferase activity"/>
    <property type="evidence" value="ECO:0007669"/>
    <property type="project" value="InterPro"/>
</dbReference>
<dbReference type="GO" id="GO:0102208">
    <property type="term" value="F:2-polyprenyl-6-hydroxyphenol methylase activity"/>
    <property type="evidence" value="ECO:0007669"/>
    <property type="project" value="UniProtKB-EC"/>
</dbReference>
<name>A0A2V3U9T9_9HYPH</name>
<comment type="catalytic activity">
    <reaction evidence="5">
        <text>a 3-(all-trans-polyprenyl)benzene-1,2-diol + S-adenosyl-L-methionine = a 2-methoxy-6-(all-trans-polyprenyl)phenol + S-adenosyl-L-homocysteine + H(+)</text>
        <dbReference type="Rhea" id="RHEA:31411"/>
        <dbReference type="Rhea" id="RHEA-COMP:9550"/>
        <dbReference type="Rhea" id="RHEA-COMP:9551"/>
        <dbReference type="ChEBI" id="CHEBI:15378"/>
        <dbReference type="ChEBI" id="CHEBI:57856"/>
        <dbReference type="ChEBI" id="CHEBI:59789"/>
        <dbReference type="ChEBI" id="CHEBI:62729"/>
        <dbReference type="ChEBI" id="CHEBI:62731"/>
        <dbReference type="EC" id="2.1.1.222"/>
    </reaction>
</comment>
<dbReference type="GO" id="GO:0061542">
    <property type="term" value="F:3-demethylubiquinol 3-O-methyltransferase activity"/>
    <property type="evidence" value="ECO:0007669"/>
    <property type="project" value="UniProtKB-UniRule"/>
</dbReference>
<feature type="region of interest" description="Disordered" evidence="6">
    <location>
        <begin position="1"/>
        <end position="20"/>
    </location>
</feature>
<evidence type="ECO:0000256" key="4">
    <source>
        <dbReference type="ARBA" id="ARBA00022691"/>
    </source>
</evidence>
<keyword evidence="2 5" id="KW-0808">Transferase</keyword>